<evidence type="ECO:0000313" key="4">
    <source>
        <dbReference type="EMBL" id="RSD11679.1"/>
    </source>
</evidence>
<name>A0A3R9DEJ2_9PSEU</name>
<dbReference type="EMBL" id="RSEC01000059">
    <property type="protein sequence ID" value="RSD11679.1"/>
    <property type="molecule type" value="Genomic_DNA"/>
</dbReference>
<organism evidence="4 5">
    <name type="scientific">Amycolatopsis eburnea</name>
    <dbReference type="NCBI Taxonomy" id="2267691"/>
    <lineage>
        <taxon>Bacteria</taxon>
        <taxon>Bacillati</taxon>
        <taxon>Actinomycetota</taxon>
        <taxon>Actinomycetes</taxon>
        <taxon>Pseudonocardiales</taxon>
        <taxon>Pseudonocardiaceae</taxon>
        <taxon>Amycolatopsis</taxon>
    </lineage>
</organism>
<feature type="transmembrane region" description="Helical" evidence="2">
    <location>
        <begin position="81"/>
        <end position="100"/>
    </location>
</feature>
<reference evidence="4 5" key="1">
    <citation type="submission" date="2018-12" db="EMBL/GenBank/DDBJ databases">
        <title>Amycolatopsis eburnea sp. nov. actinomycete associate with arbuscular mycorrhiza fungal spore.</title>
        <authorList>
            <person name="Lumyong S."/>
            <person name="Chaiya L."/>
        </authorList>
    </citation>
    <scope>NUCLEOTIDE SEQUENCE [LARGE SCALE GENOMIC DNA]</scope>
    <source>
        <strain evidence="4 5">GLM-1</strain>
    </source>
</reference>
<evidence type="ECO:0000256" key="1">
    <source>
        <dbReference type="SAM" id="MobiDB-lite"/>
    </source>
</evidence>
<keyword evidence="2" id="KW-0472">Membrane</keyword>
<sequence length="150" mass="15473">MTARATTREAGQLQPPEGAARPVGGSEFSIGLVLLAGVYLILSPWVIQFAGTFGMAASNMISGIVLALFAAGCARSPGLRSVAWVVPVFGAWVISSPWVISHGRGLVPLEYPGAAGLTTATWLGNVIAGAIVFAAGITLVARTRRGSLRR</sequence>
<gene>
    <name evidence="4" type="ORF">EIY87_33460</name>
</gene>
<feature type="transmembrane region" description="Helical" evidence="2">
    <location>
        <begin position="120"/>
        <end position="141"/>
    </location>
</feature>
<feature type="transmembrane region" description="Helical" evidence="2">
    <location>
        <begin position="28"/>
        <end position="47"/>
    </location>
</feature>
<feature type="domain" description="SPW repeat-containing integral membrane" evidence="3">
    <location>
        <begin position="31"/>
        <end position="136"/>
    </location>
</feature>
<feature type="region of interest" description="Disordered" evidence="1">
    <location>
        <begin position="1"/>
        <end position="21"/>
    </location>
</feature>
<keyword evidence="2" id="KW-1133">Transmembrane helix</keyword>
<dbReference type="Proteomes" id="UP000267081">
    <property type="component" value="Unassembled WGS sequence"/>
</dbReference>
<dbReference type="OrthoDB" id="3638638at2"/>
<evidence type="ECO:0000256" key="2">
    <source>
        <dbReference type="SAM" id="Phobius"/>
    </source>
</evidence>
<accession>A0A3R9DEJ2</accession>
<comment type="caution">
    <text evidence="4">The sequence shown here is derived from an EMBL/GenBank/DDBJ whole genome shotgun (WGS) entry which is preliminary data.</text>
</comment>
<evidence type="ECO:0000259" key="3">
    <source>
        <dbReference type="Pfam" id="PF03779"/>
    </source>
</evidence>
<protein>
    <recommendedName>
        <fullName evidence="3">SPW repeat-containing integral membrane domain-containing protein</fullName>
    </recommendedName>
</protein>
<feature type="transmembrane region" description="Helical" evidence="2">
    <location>
        <begin position="53"/>
        <end position="74"/>
    </location>
</feature>
<keyword evidence="2" id="KW-0812">Transmembrane</keyword>
<dbReference type="InterPro" id="IPR005530">
    <property type="entry name" value="SPW"/>
</dbReference>
<evidence type="ECO:0000313" key="5">
    <source>
        <dbReference type="Proteomes" id="UP000267081"/>
    </source>
</evidence>
<keyword evidence="5" id="KW-1185">Reference proteome</keyword>
<proteinExistence type="predicted"/>
<dbReference type="AlphaFoldDB" id="A0A3R9DEJ2"/>
<dbReference type="Pfam" id="PF03779">
    <property type="entry name" value="SPW"/>
    <property type="match status" value="1"/>
</dbReference>
<dbReference type="RefSeq" id="WP_125313905.1">
    <property type="nucleotide sequence ID" value="NZ_RSEC01000059.1"/>
</dbReference>